<accession>A0AAW1Y4R6</accession>
<proteinExistence type="predicted"/>
<dbReference type="Proteomes" id="UP001457282">
    <property type="component" value="Unassembled WGS sequence"/>
</dbReference>
<reference evidence="1 2" key="1">
    <citation type="journal article" date="2023" name="G3 (Bethesda)">
        <title>A chromosome-length genome assembly and annotation of blackberry (Rubus argutus, cv. 'Hillquist').</title>
        <authorList>
            <person name="Bruna T."/>
            <person name="Aryal R."/>
            <person name="Dudchenko O."/>
            <person name="Sargent D.J."/>
            <person name="Mead D."/>
            <person name="Buti M."/>
            <person name="Cavallini A."/>
            <person name="Hytonen T."/>
            <person name="Andres J."/>
            <person name="Pham M."/>
            <person name="Weisz D."/>
            <person name="Mascagni F."/>
            <person name="Usai G."/>
            <person name="Natali L."/>
            <person name="Bassil N."/>
            <person name="Fernandez G.E."/>
            <person name="Lomsadze A."/>
            <person name="Armour M."/>
            <person name="Olukolu B."/>
            <person name="Poorten T."/>
            <person name="Britton C."/>
            <person name="Davik J."/>
            <person name="Ashrafi H."/>
            <person name="Aiden E.L."/>
            <person name="Borodovsky M."/>
            <person name="Worthington M."/>
        </authorList>
    </citation>
    <scope>NUCLEOTIDE SEQUENCE [LARGE SCALE GENOMIC DNA]</scope>
    <source>
        <strain evidence="1">PI 553951</strain>
    </source>
</reference>
<dbReference type="PANTHER" id="PTHR31579">
    <property type="entry name" value="OS03G0796600 PROTEIN"/>
    <property type="match status" value="1"/>
</dbReference>
<name>A0AAW1Y4R6_RUBAR</name>
<evidence type="ECO:0000313" key="2">
    <source>
        <dbReference type="Proteomes" id="UP001457282"/>
    </source>
</evidence>
<dbReference type="EMBL" id="JBEDUW010000002">
    <property type="protein sequence ID" value="KAK9944060.1"/>
    <property type="molecule type" value="Genomic_DNA"/>
</dbReference>
<dbReference type="NCBIfam" id="TIGR01615">
    <property type="entry name" value="A_thal_3542"/>
    <property type="match status" value="1"/>
</dbReference>
<evidence type="ECO:0000313" key="1">
    <source>
        <dbReference type="EMBL" id="KAK9944060.1"/>
    </source>
</evidence>
<gene>
    <name evidence="1" type="ORF">M0R45_009644</name>
</gene>
<dbReference type="AlphaFoldDB" id="A0AAW1Y4R6"/>
<protein>
    <submittedName>
        <fullName evidence="1">Uncharacterized protein</fullName>
    </submittedName>
</protein>
<keyword evidence="2" id="KW-1185">Reference proteome</keyword>
<dbReference type="PANTHER" id="PTHR31579:SF34">
    <property type="entry name" value="T14N5.3 PROTEIN"/>
    <property type="match status" value="1"/>
</dbReference>
<comment type="caution">
    <text evidence="1">The sequence shown here is derived from an EMBL/GenBank/DDBJ whole genome shotgun (WGS) entry which is preliminary data.</text>
</comment>
<organism evidence="1 2">
    <name type="scientific">Rubus argutus</name>
    <name type="common">Southern blackberry</name>
    <dbReference type="NCBI Taxonomy" id="59490"/>
    <lineage>
        <taxon>Eukaryota</taxon>
        <taxon>Viridiplantae</taxon>
        <taxon>Streptophyta</taxon>
        <taxon>Embryophyta</taxon>
        <taxon>Tracheophyta</taxon>
        <taxon>Spermatophyta</taxon>
        <taxon>Magnoliopsida</taxon>
        <taxon>eudicotyledons</taxon>
        <taxon>Gunneridae</taxon>
        <taxon>Pentapetalae</taxon>
        <taxon>rosids</taxon>
        <taxon>fabids</taxon>
        <taxon>Rosales</taxon>
        <taxon>Rosaceae</taxon>
        <taxon>Rosoideae</taxon>
        <taxon>Rosoideae incertae sedis</taxon>
        <taxon>Rubus</taxon>
    </lineage>
</organism>
<dbReference type="InterPro" id="IPR006502">
    <property type="entry name" value="PDDEXK-like"/>
</dbReference>
<dbReference type="Pfam" id="PF04720">
    <property type="entry name" value="PDDEXK_6"/>
    <property type="match status" value="1"/>
</dbReference>
<sequence length="220" mass="25300">MGSVTEEELVQMVRDFIEFSESVPLPNSLSSPKPQSKSLTLQEIIWKATDHENEILEKISNYLRDMGSMMDQPKKMKNKWVVMKLKMDGYEASLCKTSWVSSIKLPKVHHFTGDYEYVDVMVRDDKNGGMLTRLIVDMDFKSEFELARPTQSYKELQDILPNIFVGTEKKLDEVISLVCSAAKKSLKKMGLHVPPWRKATYMQSKWLSKDCKKISISPPT</sequence>